<name>A0A8S5R741_9VIRU</name>
<protein>
    <submittedName>
        <fullName evidence="1">Uncharacterized protein</fullName>
    </submittedName>
</protein>
<accession>A0A8S5R741</accession>
<proteinExistence type="predicted"/>
<organism evidence="1">
    <name type="scientific">virus sp. ctCsQ3</name>
    <dbReference type="NCBI Taxonomy" id="2826794"/>
    <lineage>
        <taxon>Viruses</taxon>
    </lineage>
</organism>
<dbReference type="EMBL" id="BK015823">
    <property type="protein sequence ID" value="DAE26812.1"/>
    <property type="molecule type" value="Genomic_DNA"/>
</dbReference>
<dbReference type="Pfam" id="PF25189">
    <property type="entry name" value="Tad8"/>
    <property type="match status" value="1"/>
</dbReference>
<sequence length="91" mass="10861">MTISEFFKEKYSARKDKENIYGVGMSDAEFRHFIIQYLLSENWYVVDPIGQSQINEIAIKEILTKYSKKFRQERKKCLKELRGREDESSNS</sequence>
<evidence type="ECO:0000313" key="1">
    <source>
        <dbReference type="EMBL" id="DAE26812.1"/>
    </source>
</evidence>
<dbReference type="InterPro" id="IPR057387">
    <property type="entry name" value="Tad8-like"/>
</dbReference>
<reference evidence="1" key="1">
    <citation type="journal article" date="2021" name="Proc. Natl. Acad. Sci. U.S.A.">
        <title>A Catalog of Tens of Thousands of Viruses from Human Metagenomes Reveals Hidden Associations with Chronic Diseases.</title>
        <authorList>
            <person name="Tisza M.J."/>
            <person name="Buck C.B."/>
        </authorList>
    </citation>
    <scope>NUCLEOTIDE SEQUENCE</scope>
    <source>
        <strain evidence="1">CtCsQ3</strain>
    </source>
</reference>